<reference evidence="1 2" key="1">
    <citation type="submission" date="2024-06" db="EMBL/GenBank/DDBJ databases">
        <title>The Natural Products Discovery Center: Release of the First 8490 Sequenced Strains for Exploring Actinobacteria Biosynthetic Diversity.</title>
        <authorList>
            <person name="Kalkreuter E."/>
            <person name="Kautsar S.A."/>
            <person name="Yang D."/>
            <person name="Bader C.D."/>
            <person name="Teijaro C.N."/>
            <person name="Fluegel L."/>
            <person name="Davis C.M."/>
            <person name="Simpson J.R."/>
            <person name="Lauterbach L."/>
            <person name="Steele A.D."/>
            <person name="Gui C."/>
            <person name="Meng S."/>
            <person name="Li G."/>
            <person name="Viehrig K."/>
            <person name="Ye F."/>
            <person name="Su P."/>
            <person name="Kiefer A.F."/>
            <person name="Nichols A."/>
            <person name="Cepeda A.J."/>
            <person name="Yan W."/>
            <person name="Fan B."/>
            <person name="Jiang Y."/>
            <person name="Adhikari A."/>
            <person name="Zheng C.-J."/>
            <person name="Schuster L."/>
            <person name="Cowan T.M."/>
            <person name="Smanski M.J."/>
            <person name="Chevrette M.G."/>
            <person name="De Carvalho L.P.S."/>
            <person name="Shen B."/>
        </authorList>
    </citation>
    <scope>NUCLEOTIDE SEQUENCE [LARGE SCALE GENOMIC DNA]</scope>
    <source>
        <strain evidence="1 2">NPDC000234</strain>
    </source>
</reference>
<sequence length="43" mass="4547">MSRETAEAARVEDAVLTRAAQAGEVVALGLLLERHRAGMRAVA</sequence>
<evidence type="ECO:0000313" key="1">
    <source>
        <dbReference type="EMBL" id="MER7187768.1"/>
    </source>
</evidence>
<dbReference type="Proteomes" id="UP001474181">
    <property type="component" value="Unassembled WGS sequence"/>
</dbReference>
<gene>
    <name evidence="1" type="ORF">ABT404_51345</name>
</gene>
<comment type="caution">
    <text evidence="1">The sequence shown here is derived from an EMBL/GenBank/DDBJ whole genome shotgun (WGS) entry which is preliminary data.</text>
</comment>
<name>A0ABV1XFF2_9ACTN</name>
<keyword evidence="2" id="KW-1185">Reference proteome</keyword>
<dbReference type="EMBL" id="JBEPEK010000907">
    <property type="protein sequence ID" value="MER7187768.1"/>
    <property type="molecule type" value="Genomic_DNA"/>
</dbReference>
<proteinExistence type="predicted"/>
<accession>A0ABV1XFF2</accession>
<protein>
    <submittedName>
        <fullName evidence="1">Sigma-70 family RNA polymerase sigma factor</fullName>
    </submittedName>
</protein>
<evidence type="ECO:0000313" key="2">
    <source>
        <dbReference type="Proteomes" id="UP001474181"/>
    </source>
</evidence>
<organism evidence="1 2">
    <name type="scientific">Streptomyces hyaluromycini</name>
    <dbReference type="NCBI Taxonomy" id="1377993"/>
    <lineage>
        <taxon>Bacteria</taxon>
        <taxon>Bacillati</taxon>
        <taxon>Actinomycetota</taxon>
        <taxon>Actinomycetes</taxon>
        <taxon>Kitasatosporales</taxon>
        <taxon>Streptomycetaceae</taxon>
        <taxon>Streptomyces</taxon>
    </lineage>
</organism>
<feature type="non-terminal residue" evidence="1">
    <location>
        <position position="43"/>
    </location>
</feature>